<dbReference type="PROSITE" id="PS50914">
    <property type="entry name" value="BON"/>
    <property type="match status" value="1"/>
</dbReference>
<feature type="region of interest" description="Disordered" evidence="1">
    <location>
        <begin position="87"/>
        <end position="114"/>
    </location>
</feature>
<comment type="caution">
    <text evidence="3">The sequence shown here is derived from an EMBL/GenBank/DDBJ whole genome shotgun (WGS) entry which is preliminary data.</text>
</comment>
<proteinExistence type="predicted"/>
<evidence type="ECO:0000313" key="4">
    <source>
        <dbReference type="Proteomes" id="UP001500724"/>
    </source>
</evidence>
<organism evidence="3 4">
    <name type="scientific">Streptomyces thermocarboxydovorans</name>
    <dbReference type="NCBI Taxonomy" id="59298"/>
    <lineage>
        <taxon>Bacteria</taxon>
        <taxon>Bacillati</taxon>
        <taxon>Actinomycetota</taxon>
        <taxon>Actinomycetes</taxon>
        <taxon>Kitasatosporales</taxon>
        <taxon>Streptomycetaceae</taxon>
        <taxon>Streptomyces</taxon>
    </lineage>
</organism>
<protein>
    <recommendedName>
        <fullName evidence="2">BON domain-containing protein</fullName>
    </recommendedName>
</protein>
<evidence type="ECO:0000256" key="1">
    <source>
        <dbReference type="SAM" id="MobiDB-lite"/>
    </source>
</evidence>
<evidence type="ECO:0000313" key="3">
    <source>
        <dbReference type="EMBL" id="GAA0646162.1"/>
    </source>
</evidence>
<keyword evidence="4" id="KW-1185">Reference proteome</keyword>
<dbReference type="EMBL" id="BAAAGU010000021">
    <property type="protein sequence ID" value="GAA0646162.1"/>
    <property type="molecule type" value="Genomic_DNA"/>
</dbReference>
<dbReference type="InterPro" id="IPR007055">
    <property type="entry name" value="BON_dom"/>
</dbReference>
<dbReference type="RefSeq" id="WP_425580463.1">
    <property type="nucleotide sequence ID" value="NZ_BAAAGU010000021.1"/>
</dbReference>
<dbReference type="Proteomes" id="UP001500724">
    <property type="component" value="Unassembled WGS sequence"/>
</dbReference>
<dbReference type="Gene3D" id="3.30.1340.30">
    <property type="match status" value="1"/>
</dbReference>
<gene>
    <name evidence="3" type="ORF">GCM10009535_24720</name>
</gene>
<dbReference type="Pfam" id="PF04972">
    <property type="entry name" value="BON"/>
    <property type="match status" value="1"/>
</dbReference>
<feature type="compositionally biased region" description="Basic residues" evidence="1">
    <location>
        <begin position="103"/>
        <end position="114"/>
    </location>
</feature>
<sequence>MVSYLFPAPSHGIHVSVDEGVVTLEGHVRDTSPIPLAVRLVRGVEGVVDVEARLTGEGARGEGAALTLTAWRPGAATVPVVPAVPRSAPARSAAFTDAGTRRTTTRRTTTHGRS</sequence>
<evidence type="ECO:0000259" key="2">
    <source>
        <dbReference type="PROSITE" id="PS50914"/>
    </source>
</evidence>
<accession>A0ABN1HG36</accession>
<reference evidence="3 4" key="1">
    <citation type="journal article" date="2019" name="Int. J. Syst. Evol. Microbiol.">
        <title>The Global Catalogue of Microorganisms (GCM) 10K type strain sequencing project: providing services to taxonomists for standard genome sequencing and annotation.</title>
        <authorList>
            <consortium name="The Broad Institute Genomics Platform"/>
            <consortium name="The Broad Institute Genome Sequencing Center for Infectious Disease"/>
            <person name="Wu L."/>
            <person name="Ma J."/>
        </authorList>
    </citation>
    <scope>NUCLEOTIDE SEQUENCE [LARGE SCALE GENOMIC DNA]</scope>
    <source>
        <strain evidence="3 4">JCM 10367</strain>
    </source>
</reference>
<name>A0ABN1HG36_9ACTN</name>
<feature type="domain" description="BON" evidence="2">
    <location>
        <begin position="1"/>
        <end position="58"/>
    </location>
</feature>